<dbReference type="PANTHER" id="PTHR11228:SF34">
    <property type="entry name" value="TUNGSTEN-CONTAINING ALDEHYDE FERREDOXIN OXIDOREDUCTASE COFACTOR MODIFYING PROTEIN"/>
    <property type="match status" value="1"/>
</dbReference>
<dbReference type="AlphaFoldDB" id="F8UHZ5"/>
<keyword evidence="3" id="KW-0408">Iron</keyword>
<dbReference type="Pfam" id="PF04055">
    <property type="entry name" value="Radical_SAM"/>
    <property type="match status" value="1"/>
</dbReference>
<dbReference type="SUPFAM" id="SSF102114">
    <property type="entry name" value="Radical SAM enzymes"/>
    <property type="match status" value="1"/>
</dbReference>
<proteinExistence type="predicted"/>
<dbReference type="SUPFAM" id="SSF48452">
    <property type="entry name" value="TPR-like"/>
    <property type="match status" value="1"/>
</dbReference>
<dbReference type="Gene3D" id="3.20.20.70">
    <property type="entry name" value="Aldolase class I"/>
    <property type="match status" value="1"/>
</dbReference>
<dbReference type="PANTHER" id="PTHR11228">
    <property type="entry name" value="RADICAL SAM DOMAIN PROTEIN"/>
    <property type="match status" value="1"/>
</dbReference>
<keyword evidence="4" id="KW-0411">Iron-sulfur</keyword>
<dbReference type="Gene3D" id="1.25.40.10">
    <property type="entry name" value="Tetratricopeptide repeat domain"/>
    <property type="match status" value="1"/>
</dbReference>
<name>F8UHZ5_9ZZZZ</name>
<keyword evidence="2" id="KW-0479">Metal-binding</keyword>
<protein>
    <submittedName>
        <fullName evidence="6">Radical SAM domain protein</fullName>
    </submittedName>
</protein>
<gene>
    <name evidence="6" type="ORF">LDC_03672</name>
</gene>
<accession>F8UHZ5</accession>
<dbReference type="InterPro" id="IPR050377">
    <property type="entry name" value="Radical_SAM_PqqE_MftC-like"/>
</dbReference>
<dbReference type="InterPro" id="IPR013785">
    <property type="entry name" value="Aldolase_TIM"/>
</dbReference>
<dbReference type="InterPro" id="IPR011990">
    <property type="entry name" value="TPR-like_helical_dom_sf"/>
</dbReference>
<reference evidence="6" key="1">
    <citation type="submission" date="2011-04" db="EMBL/GenBank/DDBJ databases">
        <title>Taxonomic and functional metagenomic profiling of the microbial community in the anoxic sediment of a brackish shallow lake (Laguna de Carrizo Central Spain).</title>
        <authorList>
            <consortium name="CONSOLIDER consortium CSD2007-00005"/>
            <person name="Guazzaroni M.-E."/>
            <person name="Richter M."/>
            <person name="Garcia-Salamanca A."/>
            <person name="Yarza P."/>
            <person name="Ferrer M."/>
        </authorList>
    </citation>
    <scope>NUCLEOTIDE SEQUENCE</scope>
</reference>
<evidence type="ECO:0000256" key="3">
    <source>
        <dbReference type="ARBA" id="ARBA00023004"/>
    </source>
</evidence>
<dbReference type="Pfam" id="PF14559">
    <property type="entry name" value="TPR_19"/>
    <property type="match status" value="1"/>
</dbReference>
<dbReference type="GO" id="GO:0051536">
    <property type="term" value="F:iron-sulfur cluster binding"/>
    <property type="evidence" value="ECO:0007669"/>
    <property type="project" value="UniProtKB-KW"/>
</dbReference>
<dbReference type="GO" id="GO:0003824">
    <property type="term" value="F:catalytic activity"/>
    <property type="evidence" value="ECO:0007669"/>
    <property type="project" value="InterPro"/>
</dbReference>
<sequence>MPTLDDAVALHRAGRTDEAARSYAALLAADPRDSAARHNLGMIRLGQGNPADGLPLLDRAWLEDGANEGWQQSLPGIVRSLVQLGCWEEALPWLDRAAARGADDTELQALRERITRPPWISPEVYDPLQGRSLLRHAPREAASYVYAIDVVGTCNLRCPTCPVGNFAAAERPKGFMPVTLFERILDKIVAECVAPRPQVWLFNWGEPLLHPELPALVAAVKQRGLPCHLSTNLNVHRGLRELARANPDEIKISLSGFTPERYARTHARGHLRLVKANMHMLRHWLDEEGATTRVWVGHHLYRDSEHEVPAVKALCDELGYEHAPIAAFYQPLERLVELLEGGTAARSPDPVLAELIEPPQVYLPRIQRTRSSAHDCELRFNQTVINHDGSVALCCSVYDKPNMLGLDFLATPHAELEAARYRHPFCGTCMKHGLSYTVRDARRLHNPRGDAPAAA</sequence>
<dbReference type="EMBL" id="JF805276">
    <property type="protein sequence ID" value="AEI30652.1"/>
    <property type="molecule type" value="Genomic_DNA"/>
</dbReference>
<evidence type="ECO:0000256" key="1">
    <source>
        <dbReference type="ARBA" id="ARBA00022691"/>
    </source>
</evidence>
<dbReference type="InterPro" id="IPR058240">
    <property type="entry name" value="rSAM_sf"/>
</dbReference>
<evidence type="ECO:0000256" key="2">
    <source>
        <dbReference type="ARBA" id="ARBA00022723"/>
    </source>
</evidence>
<evidence type="ECO:0000256" key="4">
    <source>
        <dbReference type="ARBA" id="ARBA00023014"/>
    </source>
</evidence>
<evidence type="ECO:0000259" key="5">
    <source>
        <dbReference type="Pfam" id="PF04055"/>
    </source>
</evidence>
<dbReference type="SFLD" id="SFLDG01067">
    <property type="entry name" value="SPASM/twitch_domain_containing"/>
    <property type="match status" value="1"/>
</dbReference>
<keyword evidence="1" id="KW-0949">S-adenosyl-L-methionine</keyword>
<organism evidence="6">
    <name type="scientific">uncultured microorganism</name>
    <dbReference type="NCBI Taxonomy" id="358574"/>
    <lineage>
        <taxon>unclassified sequences</taxon>
        <taxon>environmental samples</taxon>
    </lineage>
</organism>
<dbReference type="SFLD" id="SFLDS00029">
    <property type="entry name" value="Radical_SAM"/>
    <property type="match status" value="1"/>
</dbReference>
<feature type="domain" description="Radical SAM core" evidence="5">
    <location>
        <begin position="152"/>
        <end position="282"/>
    </location>
</feature>
<dbReference type="CDD" id="cd01335">
    <property type="entry name" value="Radical_SAM"/>
    <property type="match status" value="1"/>
</dbReference>
<dbReference type="GO" id="GO:0046872">
    <property type="term" value="F:metal ion binding"/>
    <property type="evidence" value="ECO:0007669"/>
    <property type="project" value="UniProtKB-KW"/>
</dbReference>
<evidence type="ECO:0000313" key="6">
    <source>
        <dbReference type="EMBL" id="AEI30652.1"/>
    </source>
</evidence>
<dbReference type="InterPro" id="IPR007197">
    <property type="entry name" value="rSAM"/>
</dbReference>